<dbReference type="Proteomes" id="UP000006552">
    <property type="component" value="Plasmid 2"/>
</dbReference>
<keyword evidence="5" id="KW-0808">Transferase</keyword>
<keyword evidence="8" id="KW-0238">DNA-binding</keyword>
<evidence type="ECO:0000256" key="7">
    <source>
        <dbReference type="ARBA" id="ARBA00022747"/>
    </source>
</evidence>
<keyword evidence="13" id="KW-1185">Reference proteome</keyword>
<dbReference type="eggNOG" id="COG0286">
    <property type="taxonomic scope" value="Bacteria"/>
</dbReference>
<geneLocation type="plasmid" evidence="13">
    <name>pAzo2</name>
</geneLocation>
<evidence type="ECO:0000256" key="6">
    <source>
        <dbReference type="ARBA" id="ARBA00022691"/>
    </source>
</evidence>
<organism evidence="12 13">
    <name type="scientific">Aromatoleum aromaticum (strain DSM 19018 / LMG 30748 / EbN1)</name>
    <name type="common">Azoarcus sp. (strain EbN1)</name>
    <dbReference type="NCBI Taxonomy" id="76114"/>
    <lineage>
        <taxon>Bacteria</taxon>
        <taxon>Pseudomonadati</taxon>
        <taxon>Pseudomonadota</taxon>
        <taxon>Betaproteobacteria</taxon>
        <taxon>Rhodocyclales</taxon>
        <taxon>Rhodocyclaceae</taxon>
        <taxon>Aromatoleum</taxon>
    </lineage>
</organism>
<name>Q5NWL1_AROAE</name>
<evidence type="ECO:0000256" key="8">
    <source>
        <dbReference type="ARBA" id="ARBA00023125"/>
    </source>
</evidence>
<protein>
    <recommendedName>
        <fullName evidence="3">site-specific DNA-methyltransferase (adenine-specific)</fullName>
        <ecNumber evidence="3">2.1.1.72</ecNumber>
    </recommendedName>
</protein>
<dbReference type="SUPFAM" id="SSF116734">
    <property type="entry name" value="DNA methylase specificity domain"/>
    <property type="match status" value="1"/>
</dbReference>
<evidence type="ECO:0000313" key="13">
    <source>
        <dbReference type="Proteomes" id="UP000006552"/>
    </source>
</evidence>
<dbReference type="InterPro" id="IPR000055">
    <property type="entry name" value="Restrct_endonuc_typeI_TRD"/>
</dbReference>
<evidence type="ECO:0000256" key="5">
    <source>
        <dbReference type="ARBA" id="ARBA00022679"/>
    </source>
</evidence>
<feature type="domain" description="Type I restriction modification DNA specificity" evidence="10">
    <location>
        <begin position="462"/>
        <end position="556"/>
    </location>
</feature>
<dbReference type="Pfam" id="PF01420">
    <property type="entry name" value="Methylase_S"/>
    <property type="match status" value="1"/>
</dbReference>
<dbReference type="GO" id="GO:0009007">
    <property type="term" value="F:site-specific DNA-methyltransferase (adenine-specific) activity"/>
    <property type="evidence" value="ECO:0007669"/>
    <property type="project" value="UniProtKB-EC"/>
</dbReference>
<dbReference type="GO" id="GO:0032259">
    <property type="term" value="P:methylation"/>
    <property type="evidence" value="ECO:0007669"/>
    <property type="project" value="UniProtKB-KW"/>
</dbReference>
<dbReference type="AlphaFoldDB" id="Q5NWL1"/>
<dbReference type="InterPro" id="IPR029063">
    <property type="entry name" value="SAM-dependent_MTases_sf"/>
</dbReference>
<dbReference type="Gene3D" id="3.40.50.150">
    <property type="entry name" value="Vaccinia Virus protein VP39"/>
    <property type="match status" value="1"/>
</dbReference>
<dbReference type="GO" id="GO:0008170">
    <property type="term" value="F:N-methyltransferase activity"/>
    <property type="evidence" value="ECO:0007669"/>
    <property type="project" value="InterPro"/>
</dbReference>
<evidence type="ECO:0000259" key="11">
    <source>
        <dbReference type="Pfam" id="PF02384"/>
    </source>
</evidence>
<dbReference type="InterPro" id="IPR003356">
    <property type="entry name" value="DNA_methylase_A-5"/>
</dbReference>
<dbReference type="SUPFAM" id="SSF53335">
    <property type="entry name" value="S-adenosyl-L-methionine-dependent methyltransferases"/>
    <property type="match status" value="1"/>
</dbReference>
<dbReference type="eggNOG" id="COG0732">
    <property type="taxonomic scope" value="Bacteria"/>
</dbReference>
<dbReference type="HOGENOM" id="CLU_032462_0_0_4"/>
<comment type="similarity">
    <text evidence="2">Belongs to the type-I restriction system S methylase family.</text>
</comment>
<keyword evidence="6" id="KW-0949">S-adenosyl-L-methionine</keyword>
<comment type="catalytic activity">
    <reaction evidence="9">
        <text>a 2'-deoxyadenosine in DNA + S-adenosyl-L-methionine = an N(6)-methyl-2'-deoxyadenosine in DNA + S-adenosyl-L-homocysteine + H(+)</text>
        <dbReference type="Rhea" id="RHEA:15197"/>
        <dbReference type="Rhea" id="RHEA-COMP:12418"/>
        <dbReference type="Rhea" id="RHEA-COMP:12419"/>
        <dbReference type="ChEBI" id="CHEBI:15378"/>
        <dbReference type="ChEBI" id="CHEBI:57856"/>
        <dbReference type="ChEBI" id="CHEBI:59789"/>
        <dbReference type="ChEBI" id="CHEBI:90615"/>
        <dbReference type="ChEBI" id="CHEBI:90616"/>
        <dbReference type="EC" id="2.1.1.72"/>
    </reaction>
</comment>
<keyword evidence="12" id="KW-0614">Plasmid</keyword>
<dbReference type="InterPro" id="IPR044946">
    <property type="entry name" value="Restrct_endonuc_typeI_TRD_sf"/>
</dbReference>
<dbReference type="Pfam" id="PF02384">
    <property type="entry name" value="N6_Mtase"/>
    <property type="match status" value="1"/>
</dbReference>
<dbReference type="InterPro" id="IPR051537">
    <property type="entry name" value="DNA_Adenine_Mtase"/>
</dbReference>
<evidence type="ECO:0000256" key="9">
    <source>
        <dbReference type="ARBA" id="ARBA00047942"/>
    </source>
</evidence>
<dbReference type="GO" id="GO:0009307">
    <property type="term" value="P:DNA restriction-modification system"/>
    <property type="evidence" value="ECO:0007669"/>
    <property type="project" value="UniProtKB-KW"/>
</dbReference>
<dbReference type="PANTHER" id="PTHR42933:SF3">
    <property type="entry name" value="TYPE I RESTRICTION ENZYME MJAVIII METHYLASE SUBUNIT"/>
    <property type="match status" value="1"/>
</dbReference>
<evidence type="ECO:0000256" key="4">
    <source>
        <dbReference type="ARBA" id="ARBA00022603"/>
    </source>
</evidence>
<reference evidence="12 13" key="1">
    <citation type="journal article" date="2005" name="Arch. Microbiol.">
        <title>The genome sequence of an anaerobic aromatic-degrading denitrifying bacterium, strain EbN1.</title>
        <authorList>
            <person name="Rabus R."/>
            <person name="Kube M."/>
            <person name="Heider J."/>
            <person name="Beck A."/>
            <person name="Heitmann K."/>
            <person name="Widdel F."/>
            <person name="Reinhardt R."/>
        </authorList>
    </citation>
    <scope>NUCLEOTIDE SEQUENCE [LARGE SCALE GENOMIC DNA]</scope>
    <source>
        <strain evidence="12 13">EbN1</strain>
        <plasmid evidence="13">Plasmid pAzo2</plasmid>
    </source>
</reference>
<dbReference type="KEGG" id="eba:p2A42"/>
<sequence>MQPLRATPLEVEQQVIFATQLATWVWLAASDKIPEALAPHGQPLPPNEVGRIFRQLRSLPALRGNGDAFIADDSLIHAVSEAVLGNLLHEARHLVKGGFIGAEFVDEVLIALGSGAGRSGIGMFTMPHELVQLLIGLADIRPGEEVYTPFDDALQLSLAAAQAGASVFTEMPRYSPLPYLINLLTKQQIHVNAGRDPITHPSFVDGPRLRSFAKTVSFPPMGVRLPLETSDRDLYGRFRERTTSSSVLAARHVLAQTQRRAVILAPNSLLFGAGAERSLRQDLVHGGLEAVIGLPPATLFGTAISLAVMVINLEQAATHVEVLFVDGSADRFHKRDGKGRTTLTGWRELLQAVNQRRTGDHVTAVPSQVIEENDYQLMVSRYARSPMIDAVDEALRRSEVVPLEELVEFIRPVPARAAGSAEELPVEALEVGVPDLPEYGYIRNPQKRVRLEALKNALRPLDILISVKGSVGKVGIVPPDLDETWVAGQSCLILRRRDGAHLHRPHFLLLYLRSAIGKASLERIASGTAVPLIQLRELRKLLVIIPTAQEQAAAEQAFGQLVTLQQQIEDLRAQQQQIAAGFWPLPGLANAGST</sequence>
<evidence type="ECO:0000313" key="12">
    <source>
        <dbReference type="EMBL" id="CAI10553.1"/>
    </source>
</evidence>
<evidence type="ECO:0000256" key="1">
    <source>
        <dbReference type="ARBA" id="ARBA00006594"/>
    </source>
</evidence>
<dbReference type="Gene3D" id="3.90.220.20">
    <property type="entry name" value="DNA methylase specificity domains"/>
    <property type="match status" value="1"/>
</dbReference>
<dbReference type="PANTHER" id="PTHR42933">
    <property type="entry name" value="SLR6095 PROTEIN"/>
    <property type="match status" value="1"/>
</dbReference>
<feature type="domain" description="DNA methylase adenine-specific" evidence="11">
    <location>
        <begin position="250"/>
        <end position="385"/>
    </location>
</feature>
<dbReference type="EC" id="2.1.1.72" evidence="3"/>
<evidence type="ECO:0000256" key="2">
    <source>
        <dbReference type="ARBA" id="ARBA00010923"/>
    </source>
</evidence>
<evidence type="ECO:0000256" key="3">
    <source>
        <dbReference type="ARBA" id="ARBA00011900"/>
    </source>
</evidence>
<dbReference type="EMBL" id="CR555308">
    <property type="protein sequence ID" value="CAI10553.1"/>
    <property type="molecule type" value="Genomic_DNA"/>
</dbReference>
<evidence type="ECO:0000259" key="10">
    <source>
        <dbReference type="Pfam" id="PF01420"/>
    </source>
</evidence>
<gene>
    <name evidence="12" type="primary">hsdM_2</name>
    <name evidence="12" type="ORF">p2A42</name>
</gene>
<keyword evidence="7" id="KW-0680">Restriction system</keyword>
<proteinExistence type="inferred from homology"/>
<dbReference type="GO" id="GO:0003677">
    <property type="term" value="F:DNA binding"/>
    <property type="evidence" value="ECO:0007669"/>
    <property type="project" value="UniProtKB-KW"/>
</dbReference>
<keyword evidence="4" id="KW-0489">Methyltransferase</keyword>
<comment type="similarity">
    <text evidence="1">Belongs to the N(4)/N(6)-methyltransferase family.</text>
</comment>
<accession>Q5NWL1</accession>